<dbReference type="AlphaFoldDB" id="A0AAD4L0S4"/>
<dbReference type="Pfam" id="PF10199">
    <property type="entry name" value="Adaptin_binding"/>
    <property type="match status" value="1"/>
</dbReference>
<reference evidence="2" key="1">
    <citation type="submission" date="2021-12" db="EMBL/GenBank/DDBJ databases">
        <title>Convergent genome expansion in fungi linked to evolution of root-endophyte symbiosis.</title>
        <authorList>
            <consortium name="DOE Joint Genome Institute"/>
            <person name="Ke Y.-H."/>
            <person name="Bonito G."/>
            <person name="Liao H.-L."/>
            <person name="Looney B."/>
            <person name="Rojas-Flechas A."/>
            <person name="Nash J."/>
            <person name="Hameed K."/>
            <person name="Schadt C."/>
            <person name="Martin F."/>
            <person name="Crous P.W."/>
            <person name="Miettinen O."/>
            <person name="Magnuson J.K."/>
            <person name="Labbe J."/>
            <person name="Jacobson D."/>
            <person name="Doktycz M.J."/>
            <person name="Veneault-Fourrey C."/>
            <person name="Kuo A."/>
            <person name="Mondo S."/>
            <person name="Calhoun S."/>
            <person name="Riley R."/>
            <person name="Ohm R."/>
            <person name="LaButti K."/>
            <person name="Andreopoulos B."/>
            <person name="Pangilinan J."/>
            <person name="Nolan M."/>
            <person name="Tritt A."/>
            <person name="Clum A."/>
            <person name="Lipzen A."/>
            <person name="Daum C."/>
            <person name="Barry K."/>
            <person name="Grigoriev I.V."/>
            <person name="Vilgalys R."/>
        </authorList>
    </citation>
    <scope>NUCLEOTIDE SEQUENCE</scope>
    <source>
        <strain evidence="2">PMI_201</strain>
    </source>
</reference>
<dbReference type="GO" id="GO:0030674">
    <property type="term" value="F:protein-macromolecule adaptor activity"/>
    <property type="evidence" value="ECO:0007669"/>
    <property type="project" value="TreeGrafter"/>
</dbReference>
<evidence type="ECO:0000313" key="2">
    <source>
        <dbReference type="EMBL" id="KAH8704123.1"/>
    </source>
</evidence>
<dbReference type="GO" id="GO:0016192">
    <property type="term" value="P:vesicle-mediated transport"/>
    <property type="evidence" value="ECO:0007669"/>
    <property type="project" value="InterPro"/>
</dbReference>
<dbReference type="Gene3D" id="3.40.50.11960">
    <property type="match status" value="1"/>
</dbReference>
<evidence type="ECO:0000256" key="1">
    <source>
        <dbReference type="SAM" id="MobiDB-lite"/>
    </source>
</evidence>
<gene>
    <name evidence="2" type="ORF">BGW36DRAFT_286838</name>
</gene>
<dbReference type="InterPro" id="IPR034627">
    <property type="entry name" value="Irc6"/>
</dbReference>
<organism evidence="2 3">
    <name type="scientific">Talaromyces proteolyticus</name>
    <dbReference type="NCBI Taxonomy" id="1131652"/>
    <lineage>
        <taxon>Eukaryota</taxon>
        <taxon>Fungi</taxon>
        <taxon>Dikarya</taxon>
        <taxon>Ascomycota</taxon>
        <taxon>Pezizomycotina</taxon>
        <taxon>Eurotiomycetes</taxon>
        <taxon>Eurotiomycetidae</taxon>
        <taxon>Eurotiales</taxon>
        <taxon>Trichocomaceae</taxon>
        <taxon>Talaromyces</taxon>
        <taxon>Talaromyces sect. Bacilispori</taxon>
    </lineage>
</organism>
<evidence type="ECO:0000313" key="3">
    <source>
        <dbReference type="Proteomes" id="UP001201262"/>
    </source>
</evidence>
<sequence>MSTTLNPNPSQKKVSNPRRLLILTPTTESSRTIPPLLTALTGVDVNESSLPQIATNDSQHTTIELEPQLAEPTTRISFAGYTTHAPLHIETKYYTADIPIWVDEIPVQTEPEDDVVAPAAGTESATATATANQWKADFLSDEAQIVRDAIGALMICVRNPVGVSSAVPKEAYDTTNPETRSEEDKDGEREREDVRVIKNIVQIISDVKSKTEEERDGGMGEVPGLLVLMGDKSAREEKRTREEEEEGDEVQRVEKFGAVWWEDVLYEMGVLGMEVIIWDPTTGLAETTARDKKRNQFGELEGLPRVKEVLSALEWEDTSHGDGLGFLDDDDESGGLDGFGLEVGQLEREMMGLRFAINNPNEDDDDIGEGDREGDTEVQVEELEGLMLRMKAIKDMSVDLPEAQRKAFAAKAVRDIMREL</sequence>
<dbReference type="GeneID" id="70240744"/>
<name>A0AAD4L0S4_9EURO</name>
<feature type="region of interest" description="Disordered" evidence="1">
    <location>
        <begin position="168"/>
        <end position="192"/>
    </location>
</feature>
<accession>A0AAD4L0S4</accession>
<dbReference type="EMBL" id="JAJTJA010000002">
    <property type="protein sequence ID" value="KAH8704123.1"/>
    <property type="molecule type" value="Genomic_DNA"/>
</dbReference>
<dbReference type="PANTHER" id="PTHR28043">
    <property type="entry name" value="INCREASED RECOMBINATION CENTERS PROTEIN 6"/>
    <property type="match status" value="1"/>
</dbReference>
<dbReference type="RefSeq" id="XP_046077141.1">
    <property type="nucleotide sequence ID" value="XM_046210457.1"/>
</dbReference>
<protein>
    <submittedName>
        <fullName evidence="2">Uncharacterized protein</fullName>
    </submittedName>
</protein>
<keyword evidence="3" id="KW-1185">Reference proteome</keyword>
<feature type="compositionally biased region" description="Basic and acidic residues" evidence="1">
    <location>
        <begin position="179"/>
        <end position="192"/>
    </location>
</feature>
<proteinExistence type="predicted"/>
<dbReference type="Proteomes" id="UP001201262">
    <property type="component" value="Unassembled WGS sequence"/>
</dbReference>
<dbReference type="PANTHER" id="PTHR28043:SF1">
    <property type="entry name" value="INCREASED RECOMBINATION CENTERS PROTEIN 6"/>
    <property type="match status" value="1"/>
</dbReference>
<comment type="caution">
    <text evidence="2">The sequence shown here is derived from an EMBL/GenBank/DDBJ whole genome shotgun (WGS) entry which is preliminary data.</text>
</comment>